<evidence type="ECO:0000259" key="7">
    <source>
        <dbReference type="Pfam" id="PF00590"/>
    </source>
</evidence>
<dbReference type="InterPro" id="IPR014777">
    <property type="entry name" value="4pyrrole_Mease_sub1"/>
</dbReference>
<keyword evidence="3 6" id="KW-0489">Methyltransferase</keyword>
<proteinExistence type="inferred from homology"/>
<evidence type="ECO:0000313" key="9">
    <source>
        <dbReference type="Proteomes" id="UP000824232"/>
    </source>
</evidence>
<dbReference type="GO" id="GO:0005737">
    <property type="term" value="C:cytoplasm"/>
    <property type="evidence" value="ECO:0007669"/>
    <property type="project" value="UniProtKB-SubCell"/>
</dbReference>
<comment type="catalytic activity">
    <reaction evidence="6">
        <text>cytidine(1402) in 16S rRNA + S-adenosyl-L-methionine = 2'-O-methylcytidine(1402) in 16S rRNA + S-adenosyl-L-homocysteine + H(+)</text>
        <dbReference type="Rhea" id="RHEA:42924"/>
        <dbReference type="Rhea" id="RHEA-COMP:10285"/>
        <dbReference type="Rhea" id="RHEA-COMP:10286"/>
        <dbReference type="ChEBI" id="CHEBI:15378"/>
        <dbReference type="ChEBI" id="CHEBI:57856"/>
        <dbReference type="ChEBI" id="CHEBI:59789"/>
        <dbReference type="ChEBI" id="CHEBI:74495"/>
        <dbReference type="ChEBI" id="CHEBI:82748"/>
        <dbReference type="EC" id="2.1.1.198"/>
    </reaction>
</comment>
<comment type="function">
    <text evidence="6">Catalyzes the 2'-O-methylation of the ribose of cytidine 1402 (C1402) in 16S rRNA.</text>
</comment>
<dbReference type="AlphaFoldDB" id="A0A9D1J429"/>
<dbReference type="InterPro" id="IPR035996">
    <property type="entry name" value="4pyrrol_Methylase_sf"/>
</dbReference>
<keyword evidence="5 6" id="KW-0949">S-adenosyl-L-methionine</keyword>
<keyword evidence="2 6" id="KW-0698">rRNA processing</keyword>
<evidence type="ECO:0000256" key="4">
    <source>
        <dbReference type="ARBA" id="ARBA00022679"/>
    </source>
</evidence>
<reference evidence="8" key="1">
    <citation type="submission" date="2020-10" db="EMBL/GenBank/DDBJ databases">
        <authorList>
            <person name="Gilroy R."/>
        </authorList>
    </citation>
    <scope>NUCLEOTIDE SEQUENCE</scope>
    <source>
        <strain evidence="8">CHK184-20233</strain>
    </source>
</reference>
<dbReference type="InterPro" id="IPR008189">
    <property type="entry name" value="rRNA_ssu_MeTfrase_I"/>
</dbReference>
<dbReference type="NCBIfam" id="TIGR00096">
    <property type="entry name" value="16S rRNA (cytidine(1402)-2'-O)-methyltransferase"/>
    <property type="match status" value="1"/>
</dbReference>
<dbReference type="InterPro" id="IPR000878">
    <property type="entry name" value="4pyrrol_Mease"/>
</dbReference>
<comment type="similarity">
    <text evidence="6">Belongs to the methyltransferase superfamily. RsmI family.</text>
</comment>
<evidence type="ECO:0000313" key="8">
    <source>
        <dbReference type="EMBL" id="HIR59724.1"/>
    </source>
</evidence>
<dbReference type="GO" id="GO:0070677">
    <property type="term" value="F:rRNA (cytosine-2'-O-)-methyltransferase activity"/>
    <property type="evidence" value="ECO:0007669"/>
    <property type="project" value="UniProtKB-UniRule"/>
</dbReference>
<evidence type="ECO:0000256" key="3">
    <source>
        <dbReference type="ARBA" id="ARBA00022603"/>
    </source>
</evidence>
<dbReference type="CDD" id="cd11648">
    <property type="entry name" value="RsmI"/>
    <property type="match status" value="1"/>
</dbReference>
<keyword evidence="4 6" id="KW-0808">Transferase</keyword>
<accession>A0A9D1J429</accession>
<keyword evidence="1 6" id="KW-0963">Cytoplasm</keyword>
<dbReference type="HAMAP" id="MF_01877">
    <property type="entry name" value="16SrRNA_methyltr_I"/>
    <property type="match status" value="1"/>
</dbReference>
<name>A0A9D1J429_9FIRM</name>
<evidence type="ECO:0000256" key="2">
    <source>
        <dbReference type="ARBA" id="ARBA00022552"/>
    </source>
</evidence>
<reference evidence="8" key="2">
    <citation type="journal article" date="2021" name="PeerJ">
        <title>Extensive microbial diversity within the chicken gut microbiome revealed by metagenomics and culture.</title>
        <authorList>
            <person name="Gilroy R."/>
            <person name="Ravi A."/>
            <person name="Getino M."/>
            <person name="Pursley I."/>
            <person name="Horton D.L."/>
            <person name="Alikhan N.F."/>
            <person name="Baker D."/>
            <person name="Gharbi K."/>
            <person name="Hall N."/>
            <person name="Watson M."/>
            <person name="Adriaenssens E.M."/>
            <person name="Foster-Nyarko E."/>
            <person name="Jarju S."/>
            <person name="Secka A."/>
            <person name="Antonio M."/>
            <person name="Oren A."/>
            <person name="Chaudhuri R.R."/>
            <person name="La Ragione R."/>
            <person name="Hildebrand F."/>
            <person name="Pallen M.J."/>
        </authorList>
    </citation>
    <scope>NUCLEOTIDE SEQUENCE</scope>
    <source>
        <strain evidence="8">CHK184-20233</strain>
    </source>
</reference>
<evidence type="ECO:0000256" key="5">
    <source>
        <dbReference type="ARBA" id="ARBA00022691"/>
    </source>
</evidence>
<dbReference type="Proteomes" id="UP000824232">
    <property type="component" value="Unassembled WGS sequence"/>
</dbReference>
<feature type="domain" description="Tetrapyrrole methylase" evidence="7">
    <location>
        <begin position="8"/>
        <end position="206"/>
    </location>
</feature>
<comment type="caution">
    <text evidence="8">The sequence shown here is derived from an EMBL/GenBank/DDBJ whole genome shotgun (WGS) entry which is preliminary data.</text>
</comment>
<comment type="subcellular location">
    <subcellularLocation>
        <location evidence="6">Cytoplasm</location>
    </subcellularLocation>
</comment>
<dbReference type="FunFam" id="3.30.950.10:FF:000002">
    <property type="entry name" value="Ribosomal RNA small subunit methyltransferase I"/>
    <property type="match status" value="1"/>
</dbReference>
<dbReference type="Pfam" id="PF00590">
    <property type="entry name" value="TP_methylase"/>
    <property type="match status" value="1"/>
</dbReference>
<sequence>MLMDKPSLYLIPTPIGNLDDITIRGLKTLELVDVILCEDTRETSKLLSKYNIKNKLVSCHEFNEDKMKAKVLGFLESGLNVGLVTDQGTPLISDPGYRIVDFISSHDYNIVSLPGATAFVPALTISALAPQPFTFYGFLNAKKNKQIKELETLRNHPYTLIFYEAPHRLIDTLNNIKDVFGDRNICVVREISKKYEQAVRGKISEVLARDFPIKGEFVIVVEGAKLEFDFNSMSIVEHVNYYIKDGNTKNEAIKLVAKERGIPKSIVYKEYLDNNK</sequence>
<dbReference type="EC" id="2.1.1.198" evidence="6"/>
<dbReference type="Gene3D" id="3.40.1010.10">
    <property type="entry name" value="Cobalt-precorrin-4 Transmethylase, Domain 1"/>
    <property type="match status" value="1"/>
</dbReference>
<organism evidence="8 9">
    <name type="scientific">Candidatus Onthousia excrementipullorum</name>
    <dbReference type="NCBI Taxonomy" id="2840884"/>
    <lineage>
        <taxon>Bacteria</taxon>
        <taxon>Bacillati</taxon>
        <taxon>Bacillota</taxon>
        <taxon>Bacilli</taxon>
        <taxon>Candidatus Onthousia</taxon>
    </lineage>
</organism>
<dbReference type="PIRSF" id="PIRSF005917">
    <property type="entry name" value="MTase_YraL"/>
    <property type="match status" value="1"/>
</dbReference>
<evidence type="ECO:0000256" key="6">
    <source>
        <dbReference type="HAMAP-Rule" id="MF_01877"/>
    </source>
</evidence>
<dbReference type="PANTHER" id="PTHR46111:SF1">
    <property type="entry name" value="RIBOSOMAL RNA SMALL SUBUNIT METHYLTRANSFERASE I"/>
    <property type="match status" value="1"/>
</dbReference>
<dbReference type="EMBL" id="DVHC01000062">
    <property type="protein sequence ID" value="HIR59724.1"/>
    <property type="molecule type" value="Genomic_DNA"/>
</dbReference>
<dbReference type="Gene3D" id="3.30.950.10">
    <property type="entry name" value="Methyltransferase, Cobalt-precorrin-4 Transmethylase, Domain 2"/>
    <property type="match status" value="1"/>
</dbReference>
<protein>
    <recommendedName>
        <fullName evidence="6">Ribosomal RNA small subunit methyltransferase I</fullName>
        <ecNumber evidence="6">2.1.1.198</ecNumber>
    </recommendedName>
    <alternativeName>
        <fullName evidence="6">16S rRNA 2'-O-ribose C1402 methyltransferase</fullName>
    </alternativeName>
    <alternativeName>
        <fullName evidence="6">rRNA (cytidine-2'-O-)-methyltransferase RsmI</fullName>
    </alternativeName>
</protein>
<dbReference type="SUPFAM" id="SSF53790">
    <property type="entry name" value="Tetrapyrrole methylase"/>
    <property type="match status" value="1"/>
</dbReference>
<gene>
    <name evidence="6 8" type="primary">rsmI</name>
    <name evidence="8" type="ORF">IAB38_06705</name>
</gene>
<evidence type="ECO:0000256" key="1">
    <source>
        <dbReference type="ARBA" id="ARBA00022490"/>
    </source>
</evidence>
<dbReference type="InterPro" id="IPR014776">
    <property type="entry name" value="4pyrrole_Mease_sub2"/>
</dbReference>
<dbReference type="PANTHER" id="PTHR46111">
    <property type="entry name" value="RIBOSOMAL RNA SMALL SUBUNIT METHYLTRANSFERASE I"/>
    <property type="match status" value="1"/>
</dbReference>